<dbReference type="EMBL" id="FOMQ01000003">
    <property type="protein sequence ID" value="SFD56713.1"/>
    <property type="molecule type" value="Genomic_DNA"/>
</dbReference>
<evidence type="ECO:0000256" key="1">
    <source>
        <dbReference type="SAM" id="MobiDB-lite"/>
    </source>
</evidence>
<sequence length="444" mass="47654">MSRAPTAVKASAAPESAPLAGAGPVLLAGGCFVCVAWAFAYLDRRHHGFGTESLLWLGWALCGFGAGAWHRSRGGRTASAVARGMAVLGVLVLLVGPLMYTFPRWVCLALLVATGARAPRMATERDLHLALVAVFAVSFMVASHWNANWTLWLYLGPAWWLGGLALAWQHAARGGLSWRVTLPLTGAFIGTALVLACALFLFAPRPPVLGFGFLPPGADSGLWKPPAGSASAGPSGPQAPSGGGGAAAASSGAADPWERMLGQMRAELGRDFTMPAWQRELLQGLVDGAQRAMNAARAAAAAVPPWLLALVVLLAWWLWRQRRRIAWTAWLVLAALLAGWRPLRSMQCTVRAMDACLRGTGHPEAPGQSLREHWLGAATDSAVARRWTEEALERYGAVRFGRSRATARDARYLYQAVQAVGDIRWRTKTPRRARARRPAGTREV</sequence>
<keyword evidence="2" id="KW-1133">Transmembrane helix</keyword>
<feature type="compositionally biased region" description="Low complexity" evidence="1">
    <location>
        <begin position="225"/>
        <end position="240"/>
    </location>
</feature>
<feature type="transmembrane region" description="Helical" evidence="2">
    <location>
        <begin position="90"/>
        <end position="115"/>
    </location>
</feature>
<proteinExistence type="predicted"/>
<evidence type="ECO:0000313" key="3">
    <source>
        <dbReference type="EMBL" id="SFD56713.1"/>
    </source>
</evidence>
<dbReference type="STRING" id="32040.SAMN04489710_103298"/>
<feature type="region of interest" description="Disordered" evidence="1">
    <location>
        <begin position="224"/>
        <end position="251"/>
    </location>
</feature>
<evidence type="ECO:0000256" key="2">
    <source>
        <dbReference type="SAM" id="Phobius"/>
    </source>
</evidence>
<evidence type="ECO:0008006" key="5">
    <source>
        <dbReference type="Google" id="ProtNLM"/>
    </source>
</evidence>
<dbReference type="Proteomes" id="UP000199517">
    <property type="component" value="Unassembled WGS sequence"/>
</dbReference>
<feature type="transmembrane region" description="Helical" evidence="2">
    <location>
        <begin position="54"/>
        <end position="70"/>
    </location>
</feature>
<dbReference type="AlphaFoldDB" id="A0A1I1TJY3"/>
<keyword evidence="2" id="KW-0812">Transmembrane</keyword>
<feature type="transmembrane region" description="Helical" evidence="2">
    <location>
        <begin position="151"/>
        <end position="168"/>
    </location>
</feature>
<organism evidence="3 4">
    <name type="scientific">Paracidovorax konjaci</name>
    <dbReference type="NCBI Taxonomy" id="32040"/>
    <lineage>
        <taxon>Bacteria</taxon>
        <taxon>Pseudomonadati</taxon>
        <taxon>Pseudomonadota</taxon>
        <taxon>Betaproteobacteria</taxon>
        <taxon>Burkholderiales</taxon>
        <taxon>Comamonadaceae</taxon>
        <taxon>Paracidovorax</taxon>
    </lineage>
</organism>
<accession>A0A1I1TJY3</accession>
<dbReference type="RefSeq" id="WP_139225652.1">
    <property type="nucleotide sequence ID" value="NZ_FOMQ01000003.1"/>
</dbReference>
<keyword evidence="4" id="KW-1185">Reference proteome</keyword>
<dbReference type="PROSITE" id="PS51257">
    <property type="entry name" value="PROKAR_LIPOPROTEIN"/>
    <property type="match status" value="1"/>
</dbReference>
<evidence type="ECO:0000313" key="4">
    <source>
        <dbReference type="Proteomes" id="UP000199517"/>
    </source>
</evidence>
<keyword evidence="2" id="KW-0472">Membrane</keyword>
<reference evidence="4" key="1">
    <citation type="submission" date="2016-10" db="EMBL/GenBank/DDBJ databases">
        <authorList>
            <person name="Varghese N."/>
            <person name="Submissions S."/>
        </authorList>
    </citation>
    <scope>NUCLEOTIDE SEQUENCE [LARGE SCALE GENOMIC DNA]</scope>
    <source>
        <strain evidence="4">DSM 7481</strain>
    </source>
</reference>
<gene>
    <name evidence="3" type="ORF">SAMN04489710_103298</name>
</gene>
<feature type="transmembrane region" description="Helical" evidence="2">
    <location>
        <begin position="20"/>
        <end position="42"/>
    </location>
</feature>
<feature type="transmembrane region" description="Helical" evidence="2">
    <location>
        <begin position="180"/>
        <end position="203"/>
    </location>
</feature>
<protein>
    <recommendedName>
        <fullName evidence="5">DUF4129 domain-containing protein</fullName>
    </recommendedName>
</protein>
<feature type="transmembrane region" description="Helical" evidence="2">
    <location>
        <begin position="298"/>
        <end position="318"/>
    </location>
</feature>
<dbReference type="OrthoDB" id="8821432at2"/>
<feature type="transmembrane region" description="Helical" evidence="2">
    <location>
        <begin position="127"/>
        <end position="145"/>
    </location>
</feature>
<feature type="transmembrane region" description="Helical" evidence="2">
    <location>
        <begin position="325"/>
        <end position="343"/>
    </location>
</feature>
<name>A0A1I1TJY3_9BURK</name>